<evidence type="ECO:0000313" key="3">
    <source>
        <dbReference type="EMBL" id="KWU61037.1"/>
    </source>
</evidence>
<comment type="caution">
    <text evidence="3">The sequence shown here is derived from an EMBL/GenBank/DDBJ whole genome shotgun (WGS) entry which is preliminary data.</text>
</comment>
<feature type="domain" description="FAD-dependent urate hydroxylase HpyO/Asp monooxygenase CreE-like FAD/NAD(P)-binding" evidence="2">
    <location>
        <begin position="9"/>
        <end position="164"/>
    </location>
</feature>
<keyword evidence="1" id="KW-0472">Membrane</keyword>
<accession>A0A109G6D6</accession>
<evidence type="ECO:0000259" key="2">
    <source>
        <dbReference type="Pfam" id="PF13454"/>
    </source>
</evidence>
<reference evidence="3 4" key="1">
    <citation type="submission" date="2016-01" db="EMBL/GenBank/DDBJ databases">
        <authorList>
            <person name="McClelland M."/>
            <person name="Jain A."/>
            <person name="Saraogi P."/>
            <person name="Mendelson R."/>
            <person name="Westerman R."/>
            <person name="SanMiguel P."/>
            <person name="Csonka L."/>
        </authorList>
    </citation>
    <scope>NUCLEOTIDE SEQUENCE [LARGE SCALE GENOMIC DNA]</scope>
    <source>
        <strain evidence="3 4">PE8-15</strain>
    </source>
</reference>
<evidence type="ECO:0000256" key="1">
    <source>
        <dbReference type="SAM" id="Phobius"/>
    </source>
</evidence>
<dbReference type="AlphaFoldDB" id="A0A109G6D6"/>
<keyword evidence="1" id="KW-1133">Transmembrane helix</keyword>
<gene>
    <name evidence="3" type="ORF">AWW70_16745</name>
</gene>
<dbReference type="RefSeq" id="WP_060750718.1">
    <property type="nucleotide sequence ID" value="NZ_LRPH01000056.1"/>
</dbReference>
<feature type="transmembrane region" description="Helical" evidence="1">
    <location>
        <begin position="7"/>
        <end position="26"/>
    </location>
</feature>
<keyword evidence="1" id="KW-0812">Transmembrane</keyword>
<name>A0A109G6D6_BACMY</name>
<dbReference type="PANTHER" id="PTHR40254">
    <property type="entry name" value="BLR0577 PROTEIN"/>
    <property type="match status" value="1"/>
</dbReference>
<dbReference type="Gene3D" id="3.50.50.60">
    <property type="entry name" value="FAD/NAD(P)-binding domain"/>
    <property type="match status" value="1"/>
</dbReference>
<evidence type="ECO:0000313" key="4">
    <source>
        <dbReference type="Proteomes" id="UP000065797"/>
    </source>
</evidence>
<dbReference type="EMBL" id="LRPH01000056">
    <property type="protein sequence ID" value="KWU61037.1"/>
    <property type="molecule type" value="Genomic_DNA"/>
</dbReference>
<dbReference type="PANTHER" id="PTHR40254:SF1">
    <property type="entry name" value="BLR0577 PROTEIN"/>
    <property type="match status" value="1"/>
</dbReference>
<protein>
    <recommendedName>
        <fullName evidence="2">FAD-dependent urate hydroxylase HpyO/Asp monooxygenase CreE-like FAD/NAD(P)-binding domain-containing protein</fullName>
    </recommendedName>
</protein>
<dbReference type="SUPFAM" id="SSF51905">
    <property type="entry name" value="FAD/NAD(P)-binding domain"/>
    <property type="match status" value="1"/>
</dbReference>
<proteinExistence type="predicted"/>
<dbReference type="Proteomes" id="UP000065797">
    <property type="component" value="Unassembled WGS sequence"/>
</dbReference>
<dbReference type="InterPro" id="IPR038732">
    <property type="entry name" value="HpyO/CreE_NAD-binding"/>
</dbReference>
<dbReference type="InterPro" id="IPR052189">
    <property type="entry name" value="L-asp_N-monooxygenase_NS-form"/>
</dbReference>
<dbReference type="Pfam" id="PF13454">
    <property type="entry name" value="NAD_binding_9"/>
    <property type="match status" value="1"/>
</dbReference>
<dbReference type="InterPro" id="IPR036188">
    <property type="entry name" value="FAD/NAD-bd_sf"/>
</dbReference>
<organism evidence="3 4">
    <name type="scientific">Bacillus mycoides</name>
    <dbReference type="NCBI Taxonomy" id="1405"/>
    <lineage>
        <taxon>Bacteria</taxon>
        <taxon>Bacillati</taxon>
        <taxon>Bacillota</taxon>
        <taxon>Bacilli</taxon>
        <taxon>Bacillales</taxon>
        <taxon>Bacillaceae</taxon>
        <taxon>Bacillus</taxon>
        <taxon>Bacillus cereus group</taxon>
    </lineage>
</organism>
<sequence length="509" mass="58462">MNQLNRSIAIIGSGAAGVSLLHYLTVNLNKSNELKSQISITIYEKESSIGPGIAYQDDYSSLLLNRDSKQMSVMVEKPNHFWEWYKSKYRMVFEQEEFLPRSLFGEYLKSVFEKSIQRALKKNIRVSIKYNEVVNVLKIDKNYIITTSDEETEEFDQVLLCIGSTKLNDFYNLNGKSQFIYNPYPFKEKISFISNYSKIAILGSSLTAIDICLALKENGYVGRIDMLSRRGELPSVRGEIEPYKLKHLTRDSLIQLLLSRNGEITLRDIARLIKEEFNVLNLEWKYIFSSNYKDTNVKRRLETEIRNSKIQGSWQSILLSMNEIIEEYWHFLNQKDKKLYLDKYDSTFQSRRNPMPVTNAIKILKFMNDGQLLIKKGITHINFQEDNSFCAQFNNGEYVVYDWIINATGPTKNLNNLCGRGLVESLIRNGYAVTDTYGGLKTEFSSGALIGKNGEVDKGLRALGHITCGTYYYTSSIEMIAKHAKAIAEDISELVNKSLKEDQKVVNLN</sequence>